<feature type="domain" description="NmrA-like" evidence="1">
    <location>
        <begin position="10"/>
        <end position="300"/>
    </location>
</feature>
<organism evidence="2 3">
    <name type="scientific">Colletotrichum lupini</name>
    <dbReference type="NCBI Taxonomy" id="145971"/>
    <lineage>
        <taxon>Eukaryota</taxon>
        <taxon>Fungi</taxon>
        <taxon>Dikarya</taxon>
        <taxon>Ascomycota</taxon>
        <taxon>Pezizomycotina</taxon>
        <taxon>Sordariomycetes</taxon>
        <taxon>Hypocreomycetidae</taxon>
        <taxon>Glomerellales</taxon>
        <taxon>Glomerellaceae</taxon>
        <taxon>Colletotrichum</taxon>
        <taxon>Colletotrichum acutatum species complex</taxon>
    </lineage>
</organism>
<dbReference type="PANTHER" id="PTHR43162">
    <property type="match status" value="1"/>
</dbReference>
<keyword evidence="3" id="KW-1185">Reference proteome</keyword>
<dbReference type="SUPFAM" id="SSF51735">
    <property type="entry name" value="NAD(P)-binding Rossmann-fold domains"/>
    <property type="match status" value="1"/>
</dbReference>
<sequence>MSSFIKPIPKSILIFGAAAHIGRPLAEFLIREAPTMKLRLATSSPGKKIQLQDTFANAEVVEANYSDVTSLSAALVDIEGVFVITPAGISEEEAMTNLVTALKQAKNILHVIRLMGVFPEISPSLIPTTLGSGSLPIEHPIAKRILDASGLPVTYINSGATFMDNFWIQIKPVIAKKTLIWPEHRVPFVDPRDIAEVAGRLFLSNNAKHIGAFHTMNNGHDWLTFKEVAAMLSEVLDEPIAYDGSFEAFSEFYGPVMGPQLVQVMWNFFKYEEAHEEIWSLNDFVERTLERKPTTVRGWLEEHKAGLKQGAGDAPWASKALWGYPEFKYLNKMIC</sequence>
<gene>
    <name evidence="2" type="ORF">CLUP02_14550</name>
</gene>
<dbReference type="Proteomes" id="UP000830671">
    <property type="component" value="Chromosome 8"/>
</dbReference>
<dbReference type="AlphaFoldDB" id="A0A9Q8T4K8"/>
<dbReference type="KEGG" id="clup:CLUP02_14550"/>
<evidence type="ECO:0000259" key="1">
    <source>
        <dbReference type="Pfam" id="PF05368"/>
    </source>
</evidence>
<dbReference type="GeneID" id="73348487"/>
<proteinExistence type="predicted"/>
<dbReference type="InterPro" id="IPR036291">
    <property type="entry name" value="NAD(P)-bd_dom_sf"/>
</dbReference>
<dbReference type="PANTHER" id="PTHR43162:SF1">
    <property type="entry name" value="PRESTALK A DIFFERENTIATION PROTEIN A"/>
    <property type="match status" value="1"/>
</dbReference>
<accession>A0A9Q8T4K8</accession>
<dbReference type="RefSeq" id="XP_049150623.1">
    <property type="nucleotide sequence ID" value="XM_049293477.1"/>
</dbReference>
<dbReference type="InterPro" id="IPR008030">
    <property type="entry name" value="NmrA-like"/>
</dbReference>
<dbReference type="InterPro" id="IPR051604">
    <property type="entry name" value="Ergot_Alk_Oxidoreductase"/>
</dbReference>
<protein>
    <recommendedName>
        <fullName evidence="1">NmrA-like domain-containing protein</fullName>
    </recommendedName>
</protein>
<evidence type="ECO:0000313" key="3">
    <source>
        <dbReference type="Proteomes" id="UP000830671"/>
    </source>
</evidence>
<dbReference type="Gene3D" id="3.40.50.720">
    <property type="entry name" value="NAD(P)-binding Rossmann-like Domain"/>
    <property type="match status" value="1"/>
</dbReference>
<name>A0A9Q8T4K8_9PEZI</name>
<reference evidence="2" key="1">
    <citation type="journal article" date="2021" name="Mol. Plant Microbe Interact.">
        <title>Complete Genome Sequence of the Plant-Pathogenic Fungus Colletotrichum lupini.</title>
        <authorList>
            <person name="Baroncelli R."/>
            <person name="Pensec F."/>
            <person name="Da Lio D."/>
            <person name="Boufleur T."/>
            <person name="Vicente I."/>
            <person name="Sarrocco S."/>
            <person name="Picot A."/>
            <person name="Baraldi E."/>
            <person name="Sukno S."/>
            <person name="Thon M."/>
            <person name="Le Floch G."/>
        </authorList>
    </citation>
    <scope>NUCLEOTIDE SEQUENCE</scope>
    <source>
        <strain evidence="2">IMI 504893</strain>
    </source>
</reference>
<dbReference type="EMBL" id="CP019480">
    <property type="protein sequence ID" value="UQC89022.1"/>
    <property type="molecule type" value="Genomic_DNA"/>
</dbReference>
<dbReference type="Pfam" id="PF05368">
    <property type="entry name" value="NmrA"/>
    <property type="match status" value="1"/>
</dbReference>
<evidence type="ECO:0000313" key="2">
    <source>
        <dbReference type="EMBL" id="UQC89022.1"/>
    </source>
</evidence>
<dbReference type="Gene3D" id="3.90.25.10">
    <property type="entry name" value="UDP-galactose 4-epimerase, domain 1"/>
    <property type="match status" value="1"/>
</dbReference>